<proteinExistence type="predicted"/>
<keyword evidence="2" id="KW-1185">Reference proteome</keyword>
<accession>A0A0E9N0K0</accession>
<evidence type="ECO:0000313" key="1">
    <source>
        <dbReference type="EMBL" id="GAO42880.1"/>
    </source>
</evidence>
<dbReference type="AlphaFoldDB" id="A0A0E9N0K0"/>
<protein>
    <recommendedName>
        <fullName evidence="3">Anti-sigma factor</fullName>
    </recommendedName>
</protein>
<dbReference type="EMBL" id="BBWV01000001">
    <property type="protein sequence ID" value="GAO42880.1"/>
    <property type="molecule type" value="Genomic_DNA"/>
</dbReference>
<dbReference type="Proteomes" id="UP000033121">
    <property type="component" value="Unassembled WGS sequence"/>
</dbReference>
<dbReference type="STRING" id="1220578.FPE01S_01_18980"/>
<evidence type="ECO:0008006" key="3">
    <source>
        <dbReference type="Google" id="ProtNLM"/>
    </source>
</evidence>
<evidence type="ECO:0000313" key="2">
    <source>
        <dbReference type="Proteomes" id="UP000033121"/>
    </source>
</evidence>
<comment type="caution">
    <text evidence="1">The sequence shown here is derived from an EMBL/GenBank/DDBJ whole genome shotgun (WGS) entry which is preliminary data.</text>
</comment>
<sequence>MSIFTTEDLLLYYYKETSPEQNTAIEAAMKQDWDLKETYEVLVESLKALEHPLETPRTEVVLNVLNYAREAAEATS</sequence>
<dbReference type="OrthoDB" id="982713at2"/>
<dbReference type="RefSeq" id="WP_046368470.1">
    <property type="nucleotide sequence ID" value="NZ_BBWV01000001.1"/>
</dbReference>
<reference evidence="1 2" key="1">
    <citation type="submission" date="2015-04" db="EMBL/GenBank/DDBJ databases">
        <title>Whole genome shotgun sequence of Flavihumibacter petaseus NBRC 106054.</title>
        <authorList>
            <person name="Miyazawa S."/>
            <person name="Hosoyama A."/>
            <person name="Hashimoto M."/>
            <person name="Noguchi M."/>
            <person name="Tsuchikane K."/>
            <person name="Ohji S."/>
            <person name="Yamazoe A."/>
            <person name="Ichikawa N."/>
            <person name="Kimura A."/>
            <person name="Fujita N."/>
        </authorList>
    </citation>
    <scope>NUCLEOTIDE SEQUENCE [LARGE SCALE GENOMIC DNA]</scope>
    <source>
        <strain evidence="1 2">NBRC 106054</strain>
    </source>
</reference>
<gene>
    <name evidence="1" type="ORF">FPE01S_01_18980</name>
</gene>
<name>A0A0E9N0K0_9BACT</name>
<organism evidence="1 2">
    <name type="scientific">Flavihumibacter petaseus NBRC 106054</name>
    <dbReference type="NCBI Taxonomy" id="1220578"/>
    <lineage>
        <taxon>Bacteria</taxon>
        <taxon>Pseudomonadati</taxon>
        <taxon>Bacteroidota</taxon>
        <taxon>Chitinophagia</taxon>
        <taxon>Chitinophagales</taxon>
        <taxon>Chitinophagaceae</taxon>
        <taxon>Flavihumibacter</taxon>
    </lineage>
</organism>